<keyword evidence="2" id="KW-0862">Zinc</keyword>
<dbReference type="Proteomes" id="UP001630127">
    <property type="component" value="Unassembled WGS sequence"/>
</dbReference>
<keyword evidence="3" id="KW-0560">Oxidoreductase</keyword>
<dbReference type="GO" id="GO:0046872">
    <property type="term" value="F:metal ion binding"/>
    <property type="evidence" value="ECO:0007669"/>
    <property type="project" value="UniProtKB-KW"/>
</dbReference>
<gene>
    <name evidence="4" type="ORF">ACH5RR_012419</name>
</gene>
<dbReference type="AlphaFoldDB" id="A0ABD3ADI2"/>
<dbReference type="InterPro" id="IPR011032">
    <property type="entry name" value="GroES-like_sf"/>
</dbReference>
<name>A0ABD3ADI2_9GENT</name>
<evidence type="ECO:0000256" key="1">
    <source>
        <dbReference type="ARBA" id="ARBA00022723"/>
    </source>
</evidence>
<keyword evidence="1" id="KW-0479">Metal-binding</keyword>
<evidence type="ECO:0000256" key="2">
    <source>
        <dbReference type="ARBA" id="ARBA00022833"/>
    </source>
</evidence>
<sequence>MAEKPALAVAGQRVEAFRWAARDSSGVLSPFKFSRRSTGDHDVQFKGLYCGMCDWDLNVVRNVLSFGQPIIQLCLGTRSCIEVLENYCPSLKIADGTASAPETL</sequence>
<organism evidence="4 5">
    <name type="scientific">Cinchona calisaya</name>
    <dbReference type="NCBI Taxonomy" id="153742"/>
    <lineage>
        <taxon>Eukaryota</taxon>
        <taxon>Viridiplantae</taxon>
        <taxon>Streptophyta</taxon>
        <taxon>Embryophyta</taxon>
        <taxon>Tracheophyta</taxon>
        <taxon>Spermatophyta</taxon>
        <taxon>Magnoliopsida</taxon>
        <taxon>eudicotyledons</taxon>
        <taxon>Gunneridae</taxon>
        <taxon>Pentapetalae</taxon>
        <taxon>asterids</taxon>
        <taxon>lamiids</taxon>
        <taxon>Gentianales</taxon>
        <taxon>Rubiaceae</taxon>
        <taxon>Cinchonoideae</taxon>
        <taxon>Cinchoneae</taxon>
        <taxon>Cinchona</taxon>
    </lineage>
</organism>
<evidence type="ECO:0000313" key="5">
    <source>
        <dbReference type="Proteomes" id="UP001630127"/>
    </source>
</evidence>
<evidence type="ECO:0000313" key="4">
    <source>
        <dbReference type="EMBL" id="KAL3527763.1"/>
    </source>
</evidence>
<dbReference type="SUPFAM" id="SSF50129">
    <property type="entry name" value="GroES-like"/>
    <property type="match status" value="1"/>
</dbReference>
<accession>A0ABD3ADI2</accession>
<dbReference type="EMBL" id="JBJUIK010000005">
    <property type="protein sequence ID" value="KAL3527763.1"/>
    <property type="molecule type" value="Genomic_DNA"/>
</dbReference>
<comment type="caution">
    <text evidence="4">The sequence shown here is derived from an EMBL/GenBank/DDBJ whole genome shotgun (WGS) entry which is preliminary data.</text>
</comment>
<reference evidence="4 5" key="1">
    <citation type="submission" date="2024-11" db="EMBL/GenBank/DDBJ databases">
        <title>A near-complete genome assembly of Cinchona calisaya.</title>
        <authorList>
            <person name="Lian D.C."/>
            <person name="Zhao X.W."/>
            <person name="Wei L."/>
        </authorList>
    </citation>
    <scope>NUCLEOTIDE SEQUENCE [LARGE SCALE GENOMIC DNA]</scope>
    <source>
        <tissue evidence="4">Nenye</tissue>
    </source>
</reference>
<dbReference type="Gene3D" id="3.90.180.10">
    <property type="entry name" value="Medium-chain alcohol dehydrogenases, catalytic domain"/>
    <property type="match status" value="1"/>
</dbReference>
<dbReference type="PANTHER" id="PTHR42683">
    <property type="entry name" value="ALDEHYDE REDUCTASE"/>
    <property type="match status" value="1"/>
</dbReference>
<evidence type="ECO:0000256" key="3">
    <source>
        <dbReference type="ARBA" id="ARBA00023002"/>
    </source>
</evidence>
<dbReference type="GO" id="GO:0016491">
    <property type="term" value="F:oxidoreductase activity"/>
    <property type="evidence" value="ECO:0007669"/>
    <property type="project" value="UniProtKB-KW"/>
</dbReference>
<keyword evidence="5" id="KW-1185">Reference proteome</keyword>
<protein>
    <submittedName>
        <fullName evidence="4">Uncharacterized protein</fullName>
    </submittedName>
</protein>
<dbReference type="InterPro" id="IPR047109">
    <property type="entry name" value="CAD-like"/>
</dbReference>
<proteinExistence type="predicted"/>